<dbReference type="OrthoDB" id="9792992at2"/>
<accession>A0A4Q7MUM2</accession>
<organism evidence="3 4">
    <name type="scientific">Pseudobacter ginsenosidimutans</name>
    <dbReference type="NCBI Taxonomy" id="661488"/>
    <lineage>
        <taxon>Bacteria</taxon>
        <taxon>Pseudomonadati</taxon>
        <taxon>Bacteroidota</taxon>
        <taxon>Chitinophagia</taxon>
        <taxon>Chitinophagales</taxon>
        <taxon>Chitinophagaceae</taxon>
        <taxon>Pseudobacter</taxon>
    </lineage>
</organism>
<feature type="transmembrane region" description="Helical" evidence="1">
    <location>
        <begin position="122"/>
        <end position="142"/>
    </location>
</feature>
<dbReference type="Pfam" id="PF06580">
    <property type="entry name" value="His_kinase"/>
    <property type="match status" value="1"/>
</dbReference>
<dbReference type="Proteomes" id="UP000293874">
    <property type="component" value="Unassembled WGS sequence"/>
</dbReference>
<dbReference type="InterPro" id="IPR010559">
    <property type="entry name" value="Sig_transdc_His_kin_internal"/>
</dbReference>
<feature type="transmembrane region" description="Helical" evidence="1">
    <location>
        <begin position="46"/>
        <end position="65"/>
    </location>
</feature>
<dbReference type="GO" id="GO:0000155">
    <property type="term" value="F:phosphorelay sensor kinase activity"/>
    <property type="evidence" value="ECO:0007669"/>
    <property type="project" value="InterPro"/>
</dbReference>
<keyword evidence="1" id="KW-1133">Transmembrane helix</keyword>
<name>A0A4Q7MUM2_9BACT</name>
<evidence type="ECO:0000259" key="2">
    <source>
        <dbReference type="Pfam" id="PF06580"/>
    </source>
</evidence>
<evidence type="ECO:0000313" key="3">
    <source>
        <dbReference type="EMBL" id="RZS72278.1"/>
    </source>
</evidence>
<dbReference type="PANTHER" id="PTHR34220:SF7">
    <property type="entry name" value="SENSOR HISTIDINE KINASE YPDA"/>
    <property type="match status" value="1"/>
</dbReference>
<dbReference type="EMBL" id="SGXA01000002">
    <property type="protein sequence ID" value="RZS72278.1"/>
    <property type="molecule type" value="Genomic_DNA"/>
</dbReference>
<protein>
    <submittedName>
        <fullName evidence="3">Histidine kinase</fullName>
    </submittedName>
</protein>
<dbReference type="InterPro" id="IPR036890">
    <property type="entry name" value="HATPase_C_sf"/>
</dbReference>
<dbReference type="InterPro" id="IPR050640">
    <property type="entry name" value="Bact_2-comp_sensor_kinase"/>
</dbReference>
<comment type="caution">
    <text evidence="3">The sequence shown here is derived from an EMBL/GenBank/DDBJ whole genome shotgun (WGS) entry which is preliminary data.</text>
</comment>
<keyword evidence="3" id="KW-0808">Transferase</keyword>
<evidence type="ECO:0000256" key="1">
    <source>
        <dbReference type="SAM" id="Phobius"/>
    </source>
</evidence>
<dbReference type="GO" id="GO:0016020">
    <property type="term" value="C:membrane"/>
    <property type="evidence" value="ECO:0007669"/>
    <property type="project" value="InterPro"/>
</dbReference>
<feature type="transmembrane region" description="Helical" evidence="1">
    <location>
        <begin position="7"/>
        <end position="26"/>
    </location>
</feature>
<dbReference type="Gene3D" id="3.30.565.10">
    <property type="entry name" value="Histidine kinase-like ATPase, C-terminal domain"/>
    <property type="match status" value="1"/>
</dbReference>
<gene>
    <name evidence="3" type="ORF">EV199_4194</name>
</gene>
<evidence type="ECO:0000313" key="4">
    <source>
        <dbReference type="Proteomes" id="UP000293874"/>
    </source>
</evidence>
<feature type="domain" description="Signal transduction histidine kinase internal region" evidence="2">
    <location>
        <begin position="163"/>
        <end position="241"/>
    </location>
</feature>
<keyword evidence="4" id="KW-1185">Reference proteome</keyword>
<reference evidence="3 4" key="1">
    <citation type="submission" date="2019-02" db="EMBL/GenBank/DDBJ databases">
        <title>Genomic Encyclopedia of Type Strains, Phase IV (KMG-IV): sequencing the most valuable type-strain genomes for metagenomic binning, comparative biology and taxonomic classification.</title>
        <authorList>
            <person name="Goeker M."/>
        </authorList>
    </citation>
    <scope>NUCLEOTIDE SEQUENCE [LARGE SCALE GENOMIC DNA]</scope>
    <source>
        <strain evidence="3 4">DSM 18116</strain>
    </source>
</reference>
<proteinExistence type="predicted"/>
<dbReference type="PANTHER" id="PTHR34220">
    <property type="entry name" value="SENSOR HISTIDINE KINASE YPDA"/>
    <property type="match status" value="1"/>
</dbReference>
<keyword evidence="1" id="KW-0472">Membrane</keyword>
<dbReference type="AlphaFoldDB" id="A0A4Q7MUM2"/>
<sequence length="354" mass="40762">MKKALPHVLFWLGYWALLEYSEFLWMKNYMADWPMNKIATRSVIGSFLYGLVHLSFAYYLTYFALPRIVKNKQAIFMNIALILIPYVAAICSIILLAHHVVLPLVYEGVVPPARAFFDPQKFFSLMIEVAFPAGLLMAFRLVNTQLAAREREKELLKEKLSTELRLLKSQLNPHFLFNTLNNIYALTRKKSDLAPEVVLKLSELLSFMLYESGNDTISISKEVKFLEDYIDLQKIRYTDELTVTFNRNIDQPSQPIAPLLLLPLVENAFKHGASENHFDSFIHIDLTVQEGILNFRVNNSFEKNGNQQQTNNIGLSNTTRQLELIYKQQKLEINPTENVFSVTLSVNLNSYGKI</sequence>
<keyword evidence="3" id="KW-0418">Kinase</keyword>
<feature type="transmembrane region" description="Helical" evidence="1">
    <location>
        <begin position="77"/>
        <end position="102"/>
    </location>
</feature>
<keyword evidence="1" id="KW-0812">Transmembrane</keyword>
<dbReference type="RefSeq" id="WP_130542713.1">
    <property type="nucleotide sequence ID" value="NZ_CP042431.1"/>
</dbReference>